<dbReference type="EMBL" id="NHSJ01000060">
    <property type="protein sequence ID" value="PPQ31290.1"/>
    <property type="molecule type" value="Genomic_DNA"/>
</dbReference>
<dbReference type="InterPro" id="IPR009081">
    <property type="entry name" value="PP-bd_ACP"/>
</dbReference>
<sequence length="91" mass="10226">MNQISKIEIDDTSIREPIRNFLLDNFLLGSGAELEDDTPLMEAGILDSTGVVELVSFIEDTFEIMISDHEITADNFNSISKMANFVWNISK</sequence>
<dbReference type="PROSITE" id="PS50075">
    <property type="entry name" value="CARRIER"/>
    <property type="match status" value="1"/>
</dbReference>
<organism evidence="1 2">
    <name type="scientific">Rhodoblastus sphagnicola</name>
    <dbReference type="NCBI Taxonomy" id="333368"/>
    <lineage>
        <taxon>Bacteria</taxon>
        <taxon>Pseudomonadati</taxon>
        <taxon>Pseudomonadota</taxon>
        <taxon>Alphaproteobacteria</taxon>
        <taxon>Hyphomicrobiales</taxon>
        <taxon>Rhodoblastaceae</taxon>
        <taxon>Rhodoblastus</taxon>
    </lineage>
</organism>
<accession>A0A2S6N9K6</accession>
<dbReference type="Pfam" id="PF00550">
    <property type="entry name" value="PP-binding"/>
    <property type="match status" value="1"/>
</dbReference>
<dbReference type="OrthoDB" id="2625323at2"/>
<dbReference type="Gene3D" id="1.10.1200.10">
    <property type="entry name" value="ACP-like"/>
    <property type="match status" value="1"/>
</dbReference>
<dbReference type="Proteomes" id="UP000239089">
    <property type="component" value="Unassembled WGS sequence"/>
</dbReference>
<reference evidence="1 2" key="1">
    <citation type="journal article" date="2018" name="Arch. Microbiol.">
        <title>New insights into the metabolic potential of the phototrophic purple bacterium Rhodopila globiformis DSM 161(T) from its draft genome sequence and evidence for a vanadium-dependent nitrogenase.</title>
        <authorList>
            <person name="Imhoff J.F."/>
            <person name="Rahn T."/>
            <person name="Kunzel S."/>
            <person name="Neulinger S.C."/>
        </authorList>
    </citation>
    <scope>NUCLEOTIDE SEQUENCE [LARGE SCALE GENOMIC DNA]</scope>
    <source>
        <strain evidence="1 2">DSM 16996</strain>
    </source>
</reference>
<comment type="caution">
    <text evidence="1">The sequence shown here is derived from an EMBL/GenBank/DDBJ whole genome shotgun (WGS) entry which is preliminary data.</text>
</comment>
<dbReference type="AlphaFoldDB" id="A0A2S6N9K6"/>
<dbReference type="InterPro" id="IPR036736">
    <property type="entry name" value="ACP-like_sf"/>
</dbReference>
<protein>
    <submittedName>
        <fullName evidence="1">Uncharacterized protein</fullName>
    </submittedName>
</protein>
<dbReference type="RefSeq" id="WP_104507656.1">
    <property type="nucleotide sequence ID" value="NZ_JACIGC010000027.1"/>
</dbReference>
<proteinExistence type="predicted"/>
<keyword evidence="2" id="KW-1185">Reference proteome</keyword>
<evidence type="ECO:0000313" key="2">
    <source>
        <dbReference type="Proteomes" id="UP000239089"/>
    </source>
</evidence>
<evidence type="ECO:0000313" key="1">
    <source>
        <dbReference type="EMBL" id="PPQ31290.1"/>
    </source>
</evidence>
<gene>
    <name evidence="1" type="ORF">CCR94_09570</name>
</gene>
<dbReference type="SUPFAM" id="SSF47336">
    <property type="entry name" value="ACP-like"/>
    <property type="match status" value="1"/>
</dbReference>
<name>A0A2S6N9K6_9HYPH</name>